<organism evidence="2">
    <name type="scientific">marine metagenome</name>
    <dbReference type="NCBI Taxonomy" id="408172"/>
    <lineage>
        <taxon>unclassified sequences</taxon>
        <taxon>metagenomes</taxon>
        <taxon>ecological metagenomes</taxon>
    </lineage>
</organism>
<dbReference type="InterPro" id="IPR014710">
    <property type="entry name" value="RmlC-like_jellyroll"/>
</dbReference>
<sequence>MSIQTTQTETKTDGAVKAGNGEYCFAIRELEGIDAGPGYSTSKGGVVEGERMLVGYIHKPRGTGSRMHTHPNEQFNFVVKGTLKGVINEKEFIAPQGSLIFIPANAPHSIVATED</sequence>
<gene>
    <name evidence="2" type="ORF">METZ01_LOCUS237680</name>
</gene>
<feature type="non-terminal residue" evidence="2">
    <location>
        <position position="115"/>
    </location>
</feature>
<accession>A0A382HC24</accession>
<dbReference type="InterPro" id="IPR011051">
    <property type="entry name" value="RmlC_Cupin_sf"/>
</dbReference>
<name>A0A382HC24_9ZZZZ</name>
<reference evidence="2" key="1">
    <citation type="submission" date="2018-05" db="EMBL/GenBank/DDBJ databases">
        <authorList>
            <person name="Lanie J.A."/>
            <person name="Ng W.-L."/>
            <person name="Kazmierczak K.M."/>
            <person name="Andrzejewski T.M."/>
            <person name="Davidsen T.M."/>
            <person name="Wayne K.J."/>
            <person name="Tettelin H."/>
            <person name="Glass J.I."/>
            <person name="Rusch D."/>
            <person name="Podicherti R."/>
            <person name="Tsui H.-C.T."/>
            <person name="Winkler M.E."/>
        </authorList>
    </citation>
    <scope>NUCLEOTIDE SEQUENCE</scope>
</reference>
<dbReference type="AlphaFoldDB" id="A0A382HC24"/>
<evidence type="ECO:0000259" key="1">
    <source>
        <dbReference type="Pfam" id="PF07883"/>
    </source>
</evidence>
<feature type="domain" description="Cupin type-2" evidence="1">
    <location>
        <begin position="60"/>
        <end position="115"/>
    </location>
</feature>
<evidence type="ECO:0000313" key="2">
    <source>
        <dbReference type="EMBL" id="SVB84826.1"/>
    </source>
</evidence>
<dbReference type="InterPro" id="IPR013096">
    <property type="entry name" value="Cupin_2"/>
</dbReference>
<dbReference type="EMBL" id="UINC01060383">
    <property type="protein sequence ID" value="SVB84826.1"/>
    <property type="molecule type" value="Genomic_DNA"/>
</dbReference>
<dbReference type="Gene3D" id="2.60.120.10">
    <property type="entry name" value="Jelly Rolls"/>
    <property type="match status" value="1"/>
</dbReference>
<proteinExistence type="predicted"/>
<dbReference type="Pfam" id="PF07883">
    <property type="entry name" value="Cupin_2"/>
    <property type="match status" value="1"/>
</dbReference>
<dbReference type="SUPFAM" id="SSF51182">
    <property type="entry name" value="RmlC-like cupins"/>
    <property type="match status" value="1"/>
</dbReference>
<protein>
    <recommendedName>
        <fullName evidence="1">Cupin type-2 domain-containing protein</fullName>
    </recommendedName>
</protein>